<dbReference type="CDD" id="cd22968">
    <property type="entry name" value="DD_EFCAB5"/>
    <property type="match status" value="1"/>
</dbReference>
<reference evidence="1 2" key="1">
    <citation type="submission" date="2018-11" db="EMBL/GenBank/DDBJ databases">
        <authorList>
            <consortium name="Pathogen Informatics"/>
        </authorList>
    </citation>
    <scope>NUCLEOTIDE SEQUENCE [LARGE SCALE GENOMIC DNA]</scope>
</reference>
<protein>
    <submittedName>
        <fullName evidence="1">Uncharacterized protein</fullName>
    </submittedName>
</protein>
<gene>
    <name evidence="1" type="ORF">DILT_LOCUS1232</name>
</gene>
<accession>A0A3P6PVI9</accession>
<keyword evidence="2" id="KW-1185">Reference proteome</keyword>
<dbReference type="Gene3D" id="1.20.890.10">
    <property type="entry name" value="cAMP-dependent protein kinase regulatory subunit, dimerization-anchoring domain"/>
    <property type="match status" value="1"/>
</dbReference>
<dbReference type="OrthoDB" id="199400at2759"/>
<dbReference type="PANTHER" id="PTHR46788:SF1">
    <property type="entry name" value="EF-HAND CALCIUM-BINDING DOMAIN-CONTAINING PROTEIN 5"/>
    <property type="match status" value="1"/>
</dbReference>
<name>A0A3P6PVI9_DIBLA</name>
<evidence type="ECO:0000313" key="2">
    <source>
        <dbReference type="Proteomes" id="UP000281553"/>
    </source>
</evidence>
<dbReference type="PANTHER" id="PTHR46788">
    <property type="entry name" value="EF-HAND CALCIUM-BINDING DOMAIN-CONTAINING PROTEIN 5"/>
    <property type="match status" value="1"/>
</dbReference>
<dbReference type="AlphaFoldDB" id="A0A3P6PVI9"/>
<dbReference type="EMBL" id="UYRU01007709">
    <property type="protein sequence ID" value="VDK41362.1"/>
    <property type="molecule type" value="Genomic_DNA"/>
</dbReference>
<organism evidence="1 2">
    <name type="scientific">Dibothriocephalus latus</name>
    <name type="common">Fish tapeworm</name>
    <name type="synonym">Diphyllobothrium latum</name>
    <dbReference type="NCBI Taxonomy" id="60516"/>
    <lineage>
        <taxon>Eukaryota</taxon>
        <taxon>Metazoa</taxon>
        <taxon>Spiralia</taxon>
        <taxon>Lophotrochozoa</taxon>
        <taxon>Platyhelminthes</taxon>
        <taxon>Cestoda</taxon>
        <taxon>Eucestoda</taxon>
        <taxon>Diphyllobothriidea</taxon>
        <taxon>Diphyllobothriidae</taxon>
        <taxon>Dibothriocephalus</taxon>
    </lineage>
</organism>
<evidence type="ECO:0000313" key="1">
    <source>
        <dbReference type="EMBL" id="VDK41362.1"/>
    </source>
</evidence>
<dbReference type="Proteomes" id="UP000281553">
    <property type="component" value="Unassembled WGS sequence"/>
</dbReference>
<sequence length="287" mass="33492">MRKSRADEKTISRLLEGYPYSPLMHIPGTLHTSFIPDKVPLNLSTTAHRILKEEIFHNSALCQERSNHAREKREFREDVKRLLRRVPYDMLADQWLRQCTLSAEVRAYLVENILPQLVLGLEFILKEADNRNLVEKMELDPNFNPINRLAEFLMRNSPKYSNFSNLTPYARGLNDVLEALKDELFFSSDSELARLKASAEKRRIDFEIVKAQEREFLEKKRAKILPIFDKFLLDGDDRVNAVAVSNHDLLKCKVVFYNSMRFESYIIALIIVGRLSSSFSLLRLEEK</sequence>
<proteinExistence type="predicted"/>